<gene>
    <name evidence="6" type="ordered locus">Mpet_0579</name>
</gene>
<dbReference type="PANTHER" id="PTHR46112:SF2">
    <property type="entry name" value="XAA-PRO AMINOPEPTIDASE P-RELATED"/>
    <property type="match status" value="1"/>
</dbReference>
<dbReference type="GO" id="GO:0016787">
    <property type="term" value="F:hydrolase activity"/>
    <property type="evidence" value="ECO:0007669"/>
    <property type="project" value="UniProtKB-KW"/>
</dbReference>
<dbReference type="OrthoDB" id="1346at2157"/>
<evidence type="ECO:0000259" key="5">
    <source>
        <dbReference type="Pfam" id="PF01321"/>
    </source>
</evidence>
<name>E1RHP4_METP4</name>
<dbReference type="Pfam" id="PF01321">
    <property type="entry name" value="Creatinase_N"/>
    <property type="match status" value="1"/>
</dbReference>
<evidence type="ECO:0000259" key="4">
    <source>
        <dbReference type="Pfam" id="PF00557"/>
    </source>
</evidence>
<proteinExistence type="inferred from homology"/>
<dbReference type="GO" id="GO:0046872">
    <property type="term" value="F:metal ion binding"/>
    <property type="evidence" value="ECO:0007669"/>
    <property type="project" value="UniProtKB-KW"/>
</dbReference>
<reference evidence="6 7" key="1">
    <citation type="journal article" date="2010" name="Stand. Genomic Sci.">
        <title>Complete genome sequence of Methanoplanus petrolearius type strain (SEBR 4847).</title>
        <authorList>
            <person name="Brambilla E."/>
            <person name="Djao O.D."/>
            <person name="Daligault H."/>
            <person name="Lapidus A."/>
            <person name="Lucas S."/>
            <person name="Hammon N."/>
            <person name="Nolan M."/>
            <person name="Tice H."/>
            <person name="Cheng J.F."/>
            <person name="Han C."/>
            <person name="Tapia R."/>
            <person name="Goodwin L."/>
            <person name="Pitluck S."/>
            <person name="Liolios K."/>
            <person name="Ivanova N."/>
            <person name="Mavromatis K."/>
            <person name="Mikhailova N."/>
            <person name="Pati A."/>
            <person name="Chen A."/>
            <person name="Palaniappan K."/>
            <person name="Land M."/>
            <person name="Hauser L."/>
            <person name="Chang Y.J."/>
            <person name="Jeffries C.D."/>
            <person name="Rohde M."/>
            <person name="Spring S."/>
            <person name="Sikorski J."/>
            <person name="Goker M."/>
            <person name="Woyke T."/>
            <person name="Bristow J."/>
            <person name="Eisen J.A."/>
            <person name="Markowitz V."/>
            <person name="Hugenholtz P."/>
            <person name="Kyrpides N.C."/>
            <person name="Klenk H.P."/>
        </authorList>
    </citation>
    <scope>NUCLEOTIDE SEQUENCE [LARGE SCALE GENOMIC DNA]</scope>
    <source>
        <strain evidence="7">DSM 11571 / OCM 486 / SEBR 4847</strain>
    </source>
</reference>
<sequence length="376" mass="41218">MEDPIDKALERAGMAAYLAYADSSNPDMMYLTEFQVNDPLVYLKKRGEGGILIVPQMEYDRALQESRCEVINRGDAGFFDDLEKHKDGLSAMASMVSRLAGDGILLSPDVPVSFAKKIETFCRTAVDEGTVSGMRSVKTLAQADNIRNVQKTTEEAMDLAISLIRGADCRDGELYLRGEPLTSDYIRNEMHCFFLRRGLAASDTIVSCGKETAIPHCIGSGVILENEPVVIDVFPCDSKSGYYSDMTRTVVRGEPDPEIEAMYSCVRDAKIHAKGMIAEGRTGKEIHEYVVNFFDENGYTSGKEGFIHSLGHGVGLAVHEGPSLSPSGGKLVEGNIVTVEPGLYYKKIGGVRLEDIGMVTKTGFDCFTDYPEDIRI</sequence>
<evidence type="ECO:0000256" key="2">
    <source>
        <dbReference type="ARBA" id="ARBA00022801"/>
    </source>
</evidence>
<evidence type="ECO:0000313" key="6">
    <source>
        <dbReference type="EMBL" id="ADN35353.1"/>
    </source>
</evidence>
<dbReference type="SUPFAM" id="SSF55920">
    <property type="entry name" value="Creatinase/aminopeptidase"/>
    <property type="match status" value="1"/>
</dbReference>
<evidence type="ECO:0000256" key="1">
    <source>
        <dbReference type="ARBA" id="ARBA00022723"/>
    </source>
</evidence>
<keyword evidence="1 3" id="KW-0479">Metal-binding</keyword>
<keyword evidence="7" id="KW-1185">Reference proteome</keyword>
<dbReference type="InterPro" id="IPR000994">
    <property type="entry name" value="Pept_M24"/>
</dbReference>
<accession>E1RHP4</accession>
<dbReference type="InterPro" id="IPR036005">
    <property type="entry name" value="Creatinase/aminopeptidase-like"/>
</dbReference>
<dbReference type="EMBL" id="CP002117">
    <property type="protein sequence ID" value="ADN35353.1"/>
    <property type="molecule type" value="Genomic_DNA"/>
</dbReference>
<dbReference type="eggNOG" id="arCOG01000">
    <property type="taxonomic scope" value="Archaea"/>
</dbReference>
<dbReference type="AlphaFoldDB" id="E1RHP4"/>
<dbReference type="Pfam" id="PF00557">
    <property type="entry name" value="Peptidase_M24"/>
    <property type="match status" value="1"/>
</dbReference>
<dbReference type="PROSITE" id="PS00491">
    <property type="entry name" value="PROLINE_PEPTIDASE"/>
    <property type="match status" value="1"/>
</dbReference>
<feature type="domain" description="Peptidase M24" evidence="4">
    <location>
        <begin position="145"/>
        <end position="361"/>
    </location>
</feature>
<dbReference type="GeneID" id="9743028"/>
<dbReference type="PANTHER" id="PTHR46112">
    <property type="entry name" value="AMINOPEPTIDASE"/>
    <property type="match status" value="1"/>
</dbReference>
<dbReference type="STRING" id="679926.Mpet_0579"/>
<dbReference type="KEGG" id="mpi:Mpet_0579"/>
<dbReference type="InterPro" id="IPR029149">
    <property type="entry name" value="Creatin/AminoP/Spt16_N"/>
</dbReference>
<protein>
    <submittedName>
        <fullName evidence="6">Peptidase M24</fullName>
    </submittedName>
</protein>
<feature type="domain" description="Creatinase N-terminal" evidence="5">
    <location>
        <begin position="6"/>
        <end position="118"/>
    </location>
</feature>
<evidence type="ECO:0000256" key="3">
    <source>
        <dbReference type="RuleBase" id="RU000590"/>
    </source>
</evidence>
<comment type="similarity">
    <text evidence="3">Belongs to the peptidase M24B family.</text>
</comment>
<organism evidence="6 7">
    <name type="scientific">Methanolacinia petrolearia (strain DSM 11571 / OCM 486 / SEBR 4847)</name>
    <name type="common">Methanoplanus petrolearius</name>
    <dbReference type="NCBI Taxonomy" id="679926"/>
    <lineage>
        <taxon>Archaea</taxon>
        <taxon>Methanobacteriati</taxon>
        <taxon>Methanobacteriota</taxon>
        <taxon>Stenosarchaea group</taxon>
        <taxon>Methanomicrobia</taxon>
        <taxon>Methanomicrobiales</taxon>
        <taxon>Methanomicrobiaceae</taxon>
        <taxon>Methanolacinia</taxon>
    </lineage>
</organism>
<dbReference type="Gene3D" id="3.40.350.10">
    <property type="entry name" value="Creatinase/prolidase N-terminal domain"/>
    <property type="match status" value="1"/>
</dbReference>
<dbReference type="InterPro" id="IPR050659">
    <property type="entry name" value="Peptidase_M24B"/>
</dbReference>
<dbReference type="HOGENOM" id="CLU_017266_4_3_2"/>
<evidence type="ECO:0000313" key="7">
    <source>
        <dbReference type="Proteomes" id="UP000006565"/>
    </source>
</evidence>
<dbReference type="Proteomes" id="UP000006565">
    <property type="component" value="Chromosome"/>
</dbReference>
<dbReference type="Gene3D" id="3.90.230.10">
    <property type="entry name" value="Creatinase/methionine aminopeptidase superfamily"/>
    <property type="match status" value="1"/>
</dbReference>
<dbReference type="RefSeq" id="WP_013328531.1">
    <property type="nucleotide sequence ID" value="NC_014507.1"/>
</dbReference>
<dbReference type="InterPro" id="IPR000587">
    <property type="entry name" value="Creatinase_N"/>
</dbReference>
<dbReference type="InterPro" id="IPR001131">
    <property type="entry name" value="Peptidase_M24B_aminopep-P_CS"/>
</dbReference>
<keyword evidence="2" id="KW-0378">Hydrolase</keyword>